<accession>A0A4Q9DC63</accession>
<feature type="transmembrane region" description="Helical" evidence="1">
    <location>
        <begin position="270"/>
        <end position="292"/>
    </location>
</feature>
<comment type="caution">
    <text evidence="2">The sequence shown here is derived from an EMBL/GenBank/DDBJ whole genome shotgun (WGS) entry which is preliminary data.</text>
</comment>
<feature type="transmembrane region" description="Helical" evidence="1">
    <location>
        <begin position="84"/>
        <end position="106"/>
    </location>
</feature>
<dbReference type="RefSeq" id="WP_131019050.1">
    <property type="nucleotide sequence ID" value="NZ_SIRE01000053.1"/>
</dbReference>
<feature type="transmembrane region" description="Helical" evidence="1">
    <location>
        <begin position="206"/>
        <end position="228"/>
    </location>
</feature>
<keyword evidence="1" id="KW-0472">Membrane</keyword>
<name>A0A4Q9DC63_9BACL</name>
<feature type="transmembrane region" description="Helical" evidence="1">
    <location>
        <begin position="36"/>
        <end position="63"/>
    </location>
</feature>
<organism evidence="2 3">
    <name type="scientific">Paenibacillus thalictri</name>
    <dbReference type="NCBI Taxonomy" id="2527873"/>
    <lineage>
        <taxon>Bacteria</taxon>
        <taxon>Bacillati</taxon>
        <taxon>Bacillota</taxon>
        <taxon>Bacilli</taxon>
        <taxon>Bacillales</taxon>
        <taxon>Paenibacillaceae</taxon>
        <taxon>Paenibacillus</taxon>
    </lineage>
</organism>
<gene>
    <name evidence="2" type="ORF">EYB31_39260</name>
</gene>
<feature type="transmembrane region" description="Helical" evidence="1">
    <location>
        <begin position="7"/>
        <end position="24"/>
    </location>
</feature>
<keyword evidence="1" id="KW-0812">Transmembrane</keyword>
<feature type="transmembrane region" description="Helical" evidence="1">
    <location>
        <begin position="379"/>
        <end position="397"/>
    </location>
</feature>
<protein>
    <submittedName>
        <fullName evidence="2">Oligosaccharide repeat unit polymerase</fullName>
    </submittedName>
</protein>
<evidence type="ECO:0000313" key="2">
    <source>
        <dbReference type="EMBL" id="TBL67772.1"/>
    </source>
</evidence>
<keyword evidence="1" id="KW-1133">Transmembrane helix</keyword>
<dbReference type="EMBL" id="SIRE01000053">
    <property type="protein sequence ID" value="TBL67772.1"/>
    <property type="molecule type" value="Genomic_DNA"/>
</dbReference>
<evidence type="ECO:0000313" key="3">
    <source>
        <dbReference type="Proteomes" id="UP000293142"/>
    </source>
</evidence>
<dbReference type="Proteomes" id="UP000293142">
    <property type="component" value="Unassembled WGS sequence"/>
</dbReference>
<dbReference type="OrthoDB" id="7017941at2"/>
<feature type="transmembrane region" description="Helical" evidence="1">
    <location>
        <begin position="179"/>
        <end position="199"/>
    </location>
</feature>
<feature type="transmembrane region" description="Helical" evidence="1">
    <location>
        <begin position="313"/>
        <end position="336"/>
    </location>
</feature>
<dbReference type="NCBIfam" id="TIGR04370">
    <property type="entry name" value="glyco_rpt_poly"/>
    <property type="match status" value="1"/>
</dbReference>
<evidence type="ECO:0000256" key="1">
    <source>
        <dbReference type="SAM" id="Phobius"/>
    </source>
</evidence>
<sequence>MKYLSPRYIFSLSISIWIVLYLFSPIEYIYTPSKMAIIVIISYIFFFYLGTYLISLFNTVFILKGYVQNNNEFDSFRVKKIYNILFVVTSIGILLRFYDLLIVKSFFSYSSITDFRINYEANDSGIVSITSAILFPFGVALSMFTIYLYKYLGSKHYILSFISLMCILFYPVLRGGRTTLTLLFVIIAVSIVLTNPAFIKKQLKKLFIYVILFIFGLLFFVYSMNIIIDRLEFNGFTIPSHLEYMQPEYGIFIPENIIDLTRNEGIVAKLIYTLISLSWYCTHGLFEFFYLFDNFSLDNLVFGAQQFYPIFKFLELVGLSSITQEYLSSIVPMPGVYTTFYGPVFIDFGYLGFLYCFLLGVLIQYLWTKIQINTPIGLFLYPFFASVLLHSAFINMIDAGFGLYFLVSLIISVCIVKYIGIRVQ</sequence>
<feature type="transmembrane region" description="Helical" evidence="1">
    <location>
        <begin position="348"/>
        <end position="367"/>
    </location>
</feature>
<reference evidence="2 3" key="1">
    <citation type="submission" date="2019-02" db="EMBL/GenBank/DDBJ databases">
        <title>Paenibacillus sp. nov., isolated from surface-sterilized tissue of Thalictrum simplex L.</title>
        <authorList>
            <person name="Tuo L."/>
        </authorList>
    </citation>
    <scope>NUCLEOTIDE SEQUENCE [LARGE SCALE GENOMIC DNA]</scope>
    <source>
        <strain evidence="2 3">N2SHLJ1</strain>
    </source>
</reference>
<feature type="transmembrane region" description="Helical" evidence="1">
    <location>
        <begin position="126"/>
        <end position="149"/>
    </location>
</feature>
<feature type="transmembrane region" description="Helical" evidence="1">
    <location>
        <begin position="156"/>
        <end position="173"/>
    </location>
</feature>
<feature type="transmembrane region" description="Helical" evidence="1">
    <location>
        <begin position="403"/>
        <end position="421"/>
    </location>
</feature>
<keyword evidence="3" id="KW-1185">Reference proteome</keyword>
<dbReference type="AlphaFoldDB" id="A0A4Q9DC63"/>
<proteinExistence type="predicted"/>